<evidence type="ECO:0000313" key="1">
    <source>
        <dbReference type="EMBL" id="UQC78819.1"/>
    </source>
</evidence>
<dbReference type="Proteomes" id="UP000830671">
    <property type="component" value="Chromosome 2"/>
</dbReference>
<accession>A0A9Q8WCZ6</accession>
<evidence type="ECO:0000313" key="2">
    <source>
        <dbReference type="Proteomes" id="UP000830671"/>
    </source>
</evidence>
<sequence>RAGFLTRRRDHTFSQIRLFYEPKQTVNTKATTFWGDLGIMAIPIHCHQHPLHHEVLLAHHFLPLSRCCKFDYLKGGHTLTCILNQAQYRCYCTGSGGPNPDTFSNTCCVTGDGVTCPDGKDRKGTWLNNGGLCEFKWLPFTQNQFISSYAACCSSTGPQTGNKYGGNCFKP</sequence>
<dbReference type="RefSeq" id="XP_049140455.1">
    <property type="nucleotide sequence ID" value="XM_049283312.1"/>
</dbReference>
<proteinExistence type="predicted"/>
<dbReference type="AlphaFoldDB" id="A0A9Q8WCZ6"/>
<dbReference type="KEGG" id="clup:CLUP02_04296"/>
<gene>
    <name evidence="1" type="ORF">CLUP02_04296</name>
</gene>
<organism evidence="1 2">
    <name type="scientific">Colletotrichum lupini</name>
    <dbReference type="NCBI Taxonomy" id="145971"/>
    <lineage>
        <taxon>Eukaryota</taxon>
        <taxon>Fungi</taxon>
        <taxon>Dikarya</taxon>
        <taxon>Ascomycota</taxon>
        <taxon>Pezizomycotina</taxon>
        <taxon>Sordariomycetes</taxon>
        <taxon>Hypocreomycetidae</taxon>
        <taxon>Glomerellales</taxon>
        <taxon>Glomerellaceae</taxon>
        <taxon>Colletotrichum</taxon>
        <taxon>Colletotrichum acutatum species complex</taxon>
    </lineage>
</organism>
<dbReference type="EMBL" id="CP019474">
    <property type="protein sequence ID" value="UQC78819.1"/>
    <property type="molecule type" value="Genomic_DNA"/>
</dbReference>
<dbReference type="GeneID" id="73338322"/>
<name>A0A9Q8WCZ6_9PEZI</name>
<keyword evidence="2" id="KW-1185">Reference proteome</keyword>
<protein>
    <submittedName>
        <fullName evidence="1">Uncharacterized protein</fullName>
    </submittedName>
</protein>
<reference evidence="1" key="1">
    <citation type="journal article" date="2021" name="Mol. Plant Microbe Interact.">
        <title>Complete Genome Sequence of the Plant-Pathogenic Fungus Colletotrichum lupini.</title>
        <authorList>
            <person name="Baroncelli R."/>
            <person name="Pensec F."/>
            <person name="Da Lio D."/>
            <person name="Boufleur T."/>
            <person name="Vicente I."/>
            <person name="Sarrocco S."/>
            <person name="Picot A."/>
            <person name="Baraldi E."/>
            <person name="Sukno S."/>
            <person name="Thon M."/>
            <person name="Le Floch G."/>
        </authorList>
    </citation>
    <scope>NUCLEOTIDE SEQUENCE</scope>
    <source>
        <strain evidence="1">IMI 504893</strain>
    </source>
</reference>
<feature type="non-terminal residue" evidence="1">
    <location>
        <position position="1"/>
    </location>
</feature>